<accession>A0ABT4LMG9</accession>
<feature type="domain" description="Glycosyltransferase subfamily 4-like N-terminal" evidence="2">
    <location>
        <begin position="25"/>
        <end position="174"/>
    </location>
</feature>
<organism evidence="3 4">
    <name type="scientific">Kiloniella laminariae</name>
    <dbReference type="NCBI Taxonomy" id="454162"/>
    <lineage>
        <taxon>Bacteria</taxon>
        <taxon>Pseudomonadati</taxon>
        <taxon>Pseudomonadota</taxon>
        <taxon>Alphaproteobacteria</taxon>
        <taxon>Rhodospirillales</taxon>
        <taxon>Kiloniellaceae</taxon>
        <taxon>Kiloniella</taxon>
    </lineage>
</organism>
<evidence type="ECO:0000313" key="4">
    <source>
        <dbReference type="Proteomes" id="UP001069802"/>
    </source>
</evidence>
<dbReference type="InterPro" id="IPR028098">
    <property type="entry name" value="Glyco_trans_4-like_N"/>
</dbReference>
<dbReference type="PANTHER" id="PTHR12526">
    <property type="entry name" value="GLYCOSYLTRANSFERASE"/>
    <property type="match status" value="1"/>
</dbReference>
<protein>
    <submittedName>
        <fullName evidence="3">Glycosyltransferase family 4 protein</fullName>
    </submittedName>
</protein>
<reference evidence="3" key="1">
    <citation type="submission" date="2022-12" db="EMBL/GenBank/DDBJ databases">
        <title>Bacterial isolates from different developmental stages of Nematostella vectensis.</title>
        <authorList>
            <person name="Fraune S."/>
        </authorList>
    </citation>
    <scope>NUCLEOTIDE SEQUENCE</scope>
    <source>
        <strain evidence="3">G21630-S1</strain>
    </source>
</reference>
<comment type="caution">
    <text evidence="3">The sequence shown here is derived from an EMBL/GenBank/DDBJ whole genome shotgun (WGS) entry which is preliminary data.</text>
</comment>
<dbReference type="SUPFAM" id="SSF53756">
    <property type="entry name" value="UDP-Glycosyltransferase/glycogen phosphorylase"/>
    <property type="match status" value="1"/>
</dbReference>
<dbReference type="InterPro" id="IPR001296">
    <property type="entry name" value="Glyco_trans_1"/>
</dbReference>
<dbReference type="EMBL" id="JAPWGY010000007">
    <property type="protein sequence ID" value="MCZ4282323.1"/>
    <property type="molecule type" value="Genomic_DNA"/>
</dbReference>
<feature type="domain" description="Glycosyl transferase family 1" evidence="1">
    <location>
        <begin position="197"/>
        <end position="353"/>
    </location>
</feature>
<name>A0ABT4LMG9_9PROT</name>
<keyword evidence="4" id="KW-1185">Reference proteome</keyword>
<proteinExistence type="predicted"/>
<evidence type="ECO:0000259" key="2">
    <source>
        <dbReference type="Pfam" id="PF13439"/>
    </source>
</evidence>
<dbReference type="CDD" id="cd03794">
    <property type="entry name" value="GT4_WbuB-like"/>
    <property type="match status" value="1"/>
</dbReference>
<gene>
    <name evidence="3" type="ORF">O4H49_16170</name>
</gene>
<dbReference type="Pfam" id="PF00534">
    <property type="entry name" value="Glycos_transf_1"/>
    <property type="match status" value="1"/>
</dbReference>
<dbReference type="PANTHER" id="PTHR12526:SF622">
    <property type="entry name" value="GLYCOSYLTRANSFERASE (GROUP I)"/>
    <property type="match status" value="1"/>
</dbReference>
<dbReference type="Pfam" id="PF13439">
    <property type="entry name" value="Glyco_transf_4"/>
    <property type="match status" value="1"/>
</dbReference>
<evidence type="ECO:0000313" key="3">
    <source>
        <dbReference type="EMBL" id="MCZ4282323.1"/>
    </source>
</evidence>
<evidence type="ECO:0000259" key="1">
    <source>
        <dbReference type="Pfam" id="PF00534"/>
    </source>
</evidence>
<dbReference type="RefSeq" id="WP_269424474.1">
    <property type="nucleotide sequence ID" value="NZ_JAPWGY010000007.1"/>
</dbReference>
<dbReference type="Proteomes" id="UP001069802">
    <property type="component" value="Unassembled WGS sequence"/>
</dbReference>
<dbReference type="Gene3D" id="3.40.50.2000">
    <property type="entry name" value="Glycogen Phosphorylase B"/>
    <property type="match status" value="2"/>
</dbReference>
<sequence>MNNKNSRSLTYVSFEPLRQGHASYTHVIEIIEGLKKQGWDINLIAPAYNSTNLPGIISRLLAFAKLWFRTLLSPRTDIYYTRMHFAGFFVSLIGKLRKIPTVVEVNGPFDDLYIAWPSVKRFAFFFDKLMLGQMEMASAIITVTEGLKKYSETKLERSKKRSLFEVVPNGANTSIFKPIKQLPKRKDVAITPDLRDYASFYGTFAHWQGLDKLLDAATSSEWPPELDLRLAGDGALRQKVEKAAEDHSHIHYLGRINYQDMPYFVASSKLSFVLTQDISGRGQYGLYPLKMFEALAAGIPVITTQMPEQADIIINHECGLVLDNPSPESLCHAVKLLYNDDLMREKYGQNGRKITEEYYSWEKLASKTHLILCKVLSDEVHVKQ</sequence>